<accession>A0A8J2H957</accession>
<keyword evidence="2" id="KW-1185">Reference proteome</keyword>
<comment type="caution">
    <text evidence="1">The sequence shown here is derived from an EMBL/GenBank/DDBJ whole genome shotgun (WGS) entry which is preliminary data.</text>
</comment>
<reference evidence="1" key="1">
    <citation type="submission" date="2021-04" db="EMBL/GenBank/DDBJ databases">
        <authorList>
            <person name="Chebbi M.A.C M."/>
        </authorList>
    </citation>
    <scope>NUCLEOTIDE SEQUENCE</scope>
</reference>
<name>A0A8J2H957_COTCN</name>
<evidence type="ECO:0000313" key="2">
    <source>
        <dbReference type="Proteomes" id="UP000786811"/>
    </source>
</evidence>
<proteinExistence type="predicted"/>
<dbReference type="AlphaFoldDB" id="A0A8J2H957"/>
<evidence type="ECO:0000313" key="1">
    <source>
        <dbReference type="EMBL" id="CAG5088135.1"/>
    </source>
</evidence>
<sequence length="89" mass="10096">MTSLIFPAGFIRDFSCPRDWWQNTWRLVATRSPRLNSTLKVNITRAPRFSPGGMVCADTNSEVSIDSQLTSINKLPCIVRRGVRNNNIE</sequence>
<dbReference type="EMBL" id="CAJNRD030001119">
    <property type="protein sequence ID" value="CAG5088135.1"/>
    <property type="molecule type" value="Genomic_DNA"/>
</dbReference>
<gene>
    <name evidence="1" type="ORF">HICCMSTLAB_LOCUS4725</name>
</gene>
<feature type="non-terminal residue" evidence="1">
    <location>
        <position position="89"/>
    </location>
</feature>
<dbReference type="Proteomes" id="UP000786811">
    <property type="component" value="Unassembled WGS sequence"/>
</dbReference>
<protein>
    <submittedName>
        <fullName evidence="1">Uncharacterized protein</fullName>
    </submittedName>
</protein>
<organism evidence="1 2">
    <name type="scientific">Cotesia congregata</name>
    <name type="common">Parasitoid wasp</name>
    <name type="synonym">Apanteles congregatus</name>
    <dbReference type="NCBI Taxonomy" id="51543"/>
    <lineage>
        <taxon>Eukaryota</taxon>
        <taxon>Metazoa</taxon>
        <taxon>Ecdysozoa</taxon>
        <taxon>Arthropoda</taxon>
        <taxon>Hexapoda</taxon>
        <taxon>Insecta</taxon>
        <taxon>Pterygota</taxon>
        <taxon>Neoptera</taxon>
        <taxon>Endopterygota</taxon>
        <taxon>Hymenoptera</taxon>
        <taxon>Apocrita</taxon>
        <taxon>Ichneumonoidea</taxon>
        <taxon>Braconidae</taxon>
        <taxon>Microgastrinae</taxon>
        <taxon>Cotesia</taxon>
    </lineage>
</organism>